<dbReference type="EMBL" id="BJWL01000010">
    <property type="protein sequence ID" value="GFY95597.1"/>
    <property type="molecule type" value="Genomic_DNA"/>
</dbReference>
<evidence type="ECO:0000313" key="1">
    <source>
        <dbReference type="EMBL" id="GFY95597.1"/>
    </source>
</evidence>
<name>A0A7J0FCH9_9ERIC</name>
<organism evidence="1 2">
    <name type="scientific">Actinidia rufa</name>
    <dbReference type="NCBI Taxonomy" id="165716"/>
    <lineage>
        <taxon>Eukaryota</taxon>
        <taxon>Viridiplantae</taxon>
        <taxon>Streptophyta</taxon>
        <taxon>Embryophyta</taxon>
        <taxon>Tracheophyta</taxon>
        <taxon>Spermatophyta</taxon>
        <taxon>Magnoliopsida</taxon>
        <taxon>eudicotyledons</taxon>
        <taxon>Gunneridae</taxon>
        <taxon>Pentapetalae</taxon>
        <taxon>asterids</taxon>
        <taxon>Ericales</taxon>
        <taxon>Actinidiaceae</taxon>
        <taxon>Actinidia</taxon>
    </lineage>
</organism>
<gene>
    <name evidence="1" type="ORF">Acr_10g0009820</name>
</gene>
<evidence type="ECO:0000313" key="2">
    <source>
        <dbReference type="Proteomes" id="UP000585474"/>
    </source>
</evidence>
<dbReference type="Proteomes" id="UP000585474">
    <property type="component" value="Unassembled WGS sequence"/>
</dbReference>
<proteinExistence type="predicted"/>
<comment type="caution">
    <text evidence="1">The sequence shown here is derived from an EMBL/GenBank/DDBJ whole genome shotgun (WGS) entry which is preliminary data.</text>
</comment>
<keyword evidence="2" id="KW-1185">Reference proteome</keyword>
<dbReference type="AlphaFoldDB" id="A0A7J0FCH9"/>
<accession>A0A7J0FCH9</accession>
<reference evidence="1 2" key="1">
    <citation type="submission" date="2019-07" db="EMBL/GenBank/DDBJ databases">
        <title>De Novo Assembly of kiwifruit Actinidia rufa.</title>
        <authorList>
            <person name="Sugita-Konishi S."/>
            <person name="Sato K."/>
            <person name="Mori E."/>
            <person name="Abe Y."/>
            <person name="Kisaki G."/>
            <person name="Hamano K."/>
            <person name="Suezawa K."/>
            <person name="Otani M."/>
            <person name="Fukuda T."/>
            <person name="Manabe T."/>
            <person name="Gomi K."/>
            <person name="Tabuchi M."/>
            <person name="Akimitsu K."/>
            <person name="Kataoka I."/>
        </authorList>
    </citation>
    <scope>NUCLEOTIDE SEQUENCE [LARGE SCALE GENOMIC DNA]</scope>
    <source>
        <strain evidence="2">cv. Fuchu</strain>
    </source>
</reference>
<sequence length="217" mass="24211">MESCGARCGHYQRRMPPELRPSLRTRYHCSASSEQQLRWKLGRGAMIGSVPEGYWGTKGGLHVRVPSNSPHNQTETSVVGHELRQCLITDTAVSAYDHSPSRSLSNDRTVSASCHALSQDTKGNIVVLKEIRATLLSEQTYIYFLSLNMQTSNLTVGGPFFKNNSSERSHYSCVLQLGNRWSTKRRVGTIYAAVEPPLMSILNFLSSHPYTNNPIII</sequence>
<protein>
    <submittedName>
        <fullName evidence="1">Uncharacterized protein</fullName>
    </submittedName>
</protein>